<keyword evidence="4 7" id="KW-0479">Metal-binding</keyword>
<dbReference type="InterPro" id="IPR005846">
    <property type="entry name" value="A-D-PHexomutase_a/b/a-III"/>
</dbReference>
<keyword evidence="3" id="KW-0597">Phosphoprotein</keyword>
<feature type="region of interest" description="Disordered" evidence="8">
    <location>
        <begin position="1"/>
        <end position="25"/>
    </location>
</feature>
<keyword evidence="6" id="KW-0413">Isomerase</keyword>
<dbReference type="InterPro" id="IPR016066">
    <property type="entry name" value="A-D-PHexomutase_CS"/>
</dbReference>
<comment type="cofactor">
    <cofactor evidence="1">
        <name>Mg(2+)</name>
        <dbReference type="ChEBI" id="CHEBI:18420"/>
    </cofactor>
</comment>
<dbReference type="InterPro" id="IPR005844">
    <property type="entry name" value="A-D-PHexomutase_a/b/a-I"/>
</dbReference>
<dbReference type="Pfam" id="PF02878">
    <property type="entry name" value="PGM_PMM_I"/>
    <property type="match status" value="1"/>
</dbReference>
<dbReference type="PANTHER" id="PTHR45745">
    <property type="entry name" value="PHOSPHOMANNOMUTASE 45A"/>
    <property type="match status" value="1"/>
</dbReference>
<name>A0A0A2DL92_9CORY</name>
<proteinExistence type="inferred from homology"/>
<dbReference type="PRINTS" id="PR00509">
    <property type="entry name" value="PGMPMM"/>
</dbReference>
<dbReference type="InterPro" id="IPR036900">
    <property type="entry name" value="A-D-PHexomutase_C_sf"/>
</dbReference>
<evidence type="ECO:0000259" key="11">
    <source>
        <dbReference type="Pfam" id="PF02880"/>
    </source>
</evidence>
<dbReference type="InterPro" id="IPR016055">
    <property type="entry name" value="A-D-PHexomutase_a/b/a-I/II/III"/>
</dbReference>
<comment type="similarity">
    <text evidence="2 7">Belongs to the phosphohexose mutase family.</text>
</comment>
<evidence type="ECO:0000259" key="9">
    <source>
        <dbReference type="Pfam" id="PF02878"/>
    </source>
</evidence>
<comment type="caution">
    <text evidence="12">The sequence shown here is derived from an EMBL/GenBank/DDBJ whole genome shotgun (WGS) entry which is preliminary data.</text>
</comment>
<dbReference type="GO" id="GO:0006166">
    <property type="term" value="P:purine ribonucleoside salvage"/>
    <property type="evidence" value="ECO:0007669"/>
    <property type="project" value="TreeGrafter"/>
</dbReference>
<evidence type="ECO:0000313" key="12">
    <source>
        <dbReference type="EMBL" id="KGM18527.1"/>
    </source>
</evidence>
<organism evidence="12 13">
    <name type="scientific">Corynebacterium auriscanis</name>
    <dbReference type="NCBI Taxonomy" id="99807"/>
    <lineage>
        <taxon>Bacteria</taxon>
        <taxon>Bacillati</taxon>
        <taxon>Actinomycetota</taxon>
        <taxon>Actinomycetes</taxon>
        <taxon>Mycobacteriales</taxon>
        <taxon>Corynebacteriaceae</taxon>
        <taxon>Corynebacterium</taxon>
    </lineage>
</organism>
<dbReference type="GO" id="GO:0005975">
    <property type="term" value="P:carbohydrate metabolic process"/>
    <property type="evidence" value="ECO:0007669"/>
    <property type="project" value="InterPro"/>
</dbReference>
<dbReference type="Pfam" id="PF02879">
    <property type="entry name" value="PGM_PMM_II"/>
    <property type="match status" value="1"/>
</dbReference>
<feature type="domain" description="Alpha-D-phosphohexomutase alpha/beta/alpha" evidence="9">
    <location>
        <begin position="10"/>
        <end position="151"/>
    </location>
</feature>
<dbReference type="CDD" id="cd05799">
    <property type="entry name" value="PGM2"/>
    <property type="match status" value="1"/>
</dbReference>
<dbReference type="PANTHER" id="PTHR45745:SF1">
    <property type="entry name" value="PHOSPHOGLUCOMUTASE 2B-RELATED"/>
    <property type="match status" value="1"/>
</dbReference>
<dbReference type="InterPro" id="IPR005845">
    <property type="entry name" value="A-D-PHexomutase_a/b/a-II"/>
</dbReference>
<evidence type="ECO:0000256" key="1">
    <source>
        <dbReference type="ARBA" id="ARBA00001946"/>
    </source>
</evidence>
<dbReference type="Pfam" id="PF02880">
    <property type="entry name" value="PGM_PMM_III"/>
    <property type="match status" value="1"/>
</dbReference>
<evidence type="ECO:0000256" key="3">
    <source>
        <dbReference type="ARBA" id="ARBA00022553"/>
    </source>
</evidence>
<evidence type="ECO:0000256" key="5">
    <source>
        <dbReference type="ARBA" id="ARBA00022842"/>
    </source>
</evidence>
<dbReference type="SUPFAM" id="SSF55957">
    <property type="entry name" value="Phosphoglucomutase, C-terminal domain"/>
    <property type="match status" value="1"/>
</dbReference>
<dbReference type="InterPro" id="IPR005841">
    <property type="entry name" value="Alpha-D-phosphohexomutase_SF"/>
</dbReference>
<dbReference type="GO" id="GO:0000287">
    <property type="term" value="F:magnesium ion binding"/>
    <property type="evidence" value="ECO:0007669"/>
    <property type="project" value="InterPro"/>
</dbReference>
<keyword evidence="13" id="KW-1185">Reference proteome</keyword>
<evidence type="ECO:0000256" key="7">
    <source>
        <dbReference type="RuleBase" id="RU004326"/>
    </source>
</evidence>
<dbReference type="Proteomes" id="UP000030145">
    <property type="component" value="Unassembled WGS sequence"/>
</dbReference>
<evidence type="ECO:0000256" key="6">
    <source>
        <dbReference type="ARBA" id="ARBA00023235"/>
    </source>
</evidence>
<evidence type="ECO:0000256" key="8">
    <source>
        <dbReference type="SAM" id="MobiDB-lite"/>
    </source>
</evidence>
<dbReference type="EMBL" id="JRVJ01000011">
    <property type="protein sequence ID" value="KGM18527.1"/>
    <property type="molecule type" value="Genomic_DNA"/>
</dbReference>
<dbReference type="SUPFAM" id="SSF53738">
    <property type="entry name" value="Phosphoglucomutase, first 3 domains"/>
    <property type="match status" value="3"/>
</dbReference>
<evidence type="ECO:0000256" key="4">
    <source>
        <dbReference type="ARBA" id="ARBA00022723"/>
    </source>
</evidence>
<evidence type="ECO:0000313" key="13">
    <source>
        <dbReference type="Proteomes" id="UP000030145"/>
    </source>
</evidence>
<dbReference type="GO" id="GO:0008973">
    <property type="term" value="F:phosphopentomutase activity"/>
    <property type="evidence" value="ECO:0007669"/>
    <property type="project" value="TreeGrafter"/>
</dbReference>
<gene>
    <name evidence="12" type="ORF">MA47_06955</name>
</gene>
<feature type="domain" description="Alpha-D-phosphohexomutase alpha/beta/alpha" evidence="10">
    <location>
        <begin position="193"/>
        <end position="277"/>
    </location>
</feature>
<dbReference type="AlphaFoldDB" id="A0A0A2DL92"/>
<evidence type="ECO:0000256" key="2">
    <source>
        <dbReference type="ARBA" id="ARBA00010231"/>
    </source>
</evidence>
<sequence>MEAEAPTPRLRFGTAGLRGPVGPGPGEMNVTTATRATAGVAQWMKRTQTPIRRDGRFAVAVGYDARYASQAMARATAETFAGAGFEVTLIAEPAPTPVLAWLVRDRNLDAGVQITASHNPAADNGYKLYLRGGSQLISPADREIEAAIAEQPAAPCKIPRSEAKNVDLATVSGYVTDICRLVATGEQSVLRPRRQLRIVYTPLHGVGGNALEWALREAGFGDVHSVASQRWPDPTFPTVAFPNPEEAGATDELLATAERLDADLAIALDPDADRCMIGVRHSTNDGTGRYRMLRGDETGPLLAHRIVGRGASSHKTNSTTHNRHATKPVVATTIVSSQMLGQMAQARGWDYVETLTGFKHLARAADGLPGDLAFAYEEAIGTCPAPQIVADKDGIATALITAAWAAELKAEGRSLLDEWDDLQKTHGVFETAQVSARYATVDEAQQRITDVVTHPPAELGGVPVAASDLDGTPGVRLAGSVASVGGAGGDGANGAGGAAGDGVAGVGVADWADGGAGDGAADWADGGELHLRVVARPSGTEPKAKFYLEICAPAATGHGAVDLVDDATLARRRDQVSALLEAVRRDVKSVAGVE</sequence>
<accession>A0A0A2DL92</accession>
<evidence type="ECO:0000259" key="10">
    <source>
        <dbReference type="Pfam" id="PF02879"/>
    </source>
</evidence>
<dbReference type="PROSITE" id="PS00710">
    <property type="entry name" value="PGM_PMM"/>
    <property type="match status" value="1"/>
</dbReference>
<reference evidence="12 13" key="1">
    <citation type="submission" date="2014-10" db="EMBL/GenBank/DDBJ databases">
        <title>Whole Genome sequence of Corynebacterium auriscanis strain CIP 106629.</title>
        <authorList>
            <person name="Hassan S.S."/>
            <person name="Jamal S.B."/>
            <person name="Tiwari S."/>
            <person name="Oliveira L.D.C."/>
            <person name="Souza F."/>
            <person name="Mariano D.C."/>
            <person name="Almeida S."/>
            <person name="Dorella F."/>
            <person name="Pereira F."/>
            <person name="Carvalho A."/>
            <person name="Leal C.A."/>
            <person name="Soares S.D.C."/>
            <person name="Figueiredo H.C."/>
            <person name="Silva A."/>
            <person name="Azevedo V.A."/>
        </authorList>
    </citation>
    <scope>NUCLEOTIDE SEQUENCE [LARGE SCALE GENOMIC DNA]</scope>
    <source>
        <strain evidence="12 13">CIP 106629</strain>
    </source>
</reference>
<keyword evidence="5 7" id="KW-0460">Magnesium</keyword>
<feature type="domain" description="Alpha-D-phosphohexomutase alpha/beta/alpha" evidence="11">
    <location>
        <begin position="323"/>
        <end position="416"/>
    </location>
</feature>
<dbReference type="Gene3D" id="3.40.120.10">
    <property type="entry name" value="Alpha-D-Glucose-1,6-Bisphosphate, subunit A, domain 3"/>
    <property type="match status" value="3"/>
</dbReference>
<protein>
    <submittedName>
        <fullName evidence="12">Phosphomannomutase</fullName>
    </submittedName>
</protein>